<accession>A0A2U1M9V6</accession>
<reference evidence="5 6" key="1">
    <citation type="journal article" date="2018" name="Mol. Plant">
        <title>The genome of Artemisia annua provides insight into the evolution of Asteraceae family and artemisinin biosynthesis.</title>
        <authorList>
            <person name="Shen Q."/>
            <person name="Zhang L."/>
            <person name="Liao Z."/>
            <person name="Wang S."/>
            <person name="Yan T."/>
            <person name="Shi P."/>
            <person name="Liu M."/>
            <person name="Fu X."/>
            <person name="Pan Q."/>
            <person name="Wang Y."/>
            <person name="Lv Z."/>
            <person name="Lu X."/>
            <person name="Zhang F."/>
            <person name="Jiang W."/>
            <person name="Ma Y."/>
            <person name="Chen M."/>
            <person name="Hao X."/>
            <person name="Li L."/>
            <person name="Tang Y."/>
            <person name="Lv G."/>
            <person name="Zhou Y."/>
            <person name="Sun X."/>
            <person name="Brodelius P.E."/>
            <person name="Rose J.K.C."/>
            <person name="Tang K."/>
        </authorList>
    </citation>
    <scope>NUCLEOTIDE SEQUENCE [LARGE SCALE GENOMIC DNA]</scope>
    <source>
        <strain evidence="6">cv. Huhao1</strain>
        <tissue evidence="5">Leaf</tissue>
    </source>
</reference>
<dbReference type="OrthoDB" id="4788989at2759"/>
<evidence type="ECO:0000256" key="3">
    <source>
        <dbReference type="ARBA" id="ARBA00022833"/>
    </source>
</evidence>
<name>A0A2U1M9V6_ARTAN</name>
<dbReference type="GO" id="GO:0005737">
    <property type="term" value="C:cytoplasm"/>
    <property type="evidence" value="ECO:0007669"/>
    <property type="project" value="TreeGrafter"/>
</dbReference>
<dbReference type="Pfam" id="PF21362">
    <property type="entry name" value="Sina_RING"/>
    <property type="match status" value="1"/>
</dbReference>
<sequence>MAKRMANKILVRLASVLQRLQTVVLRQRIRPYEDNQSSSSRETPTGRLVTGVMRDPSLINCRICLNPLSRPIYLCEDGHTAICSSCYMNLEAKQCPSSHLPLCRDPGNVMAAMIESIFVYCKNKRFGCNEIIRYDKQVKHAEMCSYTRPLTS</sequence>
<dbReference type="PANTHER" id="PTHR10315:SF147">
    <property type="entry name" value="E3 UBIQUITIN-PROTEIN LIGASE SINA-LIKE 11-RELATED"/>
    <property type="match status" value="1"/>
</dbReference>
<evidence type="ECO:0000256" key="2">
    <source>
        <dbReference type="ARBA" id="ARBA00022771"/>
    </source>
</evidence>
<evidence type="ECO:0000259" key="4">
    <source>
        <dbReference type="Pfam" id="PF21362"/>
    </source>
</evidence>
<evidence type="ECO:0000256" key="1">
    <source>
        <dbReference type="ARBA" id="ARBA00022723"/>
    </source>
</evidence>
<dbReference type="GO" id="GO:0061630">
    <property type="term" value="F:ubiquitin protein ligase activity"/>
    <property type="evidence" value="ECO:0007669"/>
    <property type="project" value="TreeGrafter"/>
</dbReference>
<dbReference type="PANTHER" id="PTHR10315">
    <property type="entry name" value="E3 UBIQUITIN PROTEIN LIGASE SIAH"/>
    <property type="match status" value="1"/>
</dbReference>
<gene>
    <name evidence="5" type="ORF">CTI12_AA403090</name>
</gene>
<dbReference type="InterPro" id="IPR049548">
    <property type="entry name" value="Sina-like_RING"/>
</dbReference>
<keyword evidence="6" id="KW-1185">Reference proteome</keyword>
<proteinExistence type="predicted"/>
<dbReference type="Gene3D" id="3.30.40.10">
    <property type="entry name" value="Zinc/RING finger domain, C3HC4 (zinc finger)"/>
    <property type="match status" value="1"/>
</dbReference>
<keyword evidence="2" id="KW-0863">Zinc-finger</keyword>
<dbReference type="EMBL" id="PKPP01006010">
    <property type="protein sequence ID" value="PWA58028.1"/>
    <property type="molecule type" value="Genomic_DNA"/>
</dbReference>
<feature type="domain" description="E3 ubiquitin-protein ligase Sina-like RING finger" evidence="4">
    <location>
        <begin position="61"/>
        <end position="97"/>
    </location>
</feature>
<organism evidence="5 6">
    <name type="scientific">Artemisia annua</name>
    <name type="common">Sweet wormwood</name>
    <dbReference type="NCBI Taxonomy" id="35608"/>
    <lineage>
        <taxon>Eukaryota</taxon>
        <taxon>Viridiplantae</taxon>
        <taxon>Streptophyta</taxon>
        <taxon>Embryophyta</taxon>
        <taxon>Tracheophyta</taxon>
        <taxon>Spermatophyta</taxon>
        <taxon>Magnoliopsida</taxon>
        <taxon>eudicotyledons</taxon>
        <taxon>Gunneridae</taxon>
        <taxon>Pentapetalae</taxon>
        <taxon>asterids</taxon>
        <taxon>campanulids</taxon>
        <taxon>Asterales</taxon>
        <taxon>Asteraceae</taxon>
        <taxon>Asteroideae</taxon>
        <taxon>Anthemideae</taxon>
        <taxon>Artemisiinae</taxon>
        <taxon>Artemisia</taxon>
    </lineage>
</organism>
<evidence type="ECO:0000313" key="5">
    <source>
        <dbReference type="EMBL" id="PWA58028.1"/>
    </source>
</evidence>
<dbReference type="SUPFAM" id="SSF49599">
    <property type="entry name" value="TRAF domain-like"/>
    <property type="match status" value="1"/>
</dbReference>
<dbReference type="Proteomes" id="UP000245207">
    <property type="component" value="Unassembled WGS sequence"/>
</dbReference>
<keyword evidence="3" id="KW-0862">Zinc</keyword>
<dbReference type="InterPro" id="IPR013083">
    <property type="entry name" value="Znf_RING/FYVE/PHD"/>
</dbReference>
<dbReference type="InterPro" id="IPR052088">
    <property type="entry name" value="E3_ubiquitin-ligase_SINA"/>
</dbReference>
<keyword evidence="1" id="KW-0479">Metal-binding</keyword>
<evidence type="ECO:0000313" key="6">
    <source>
        <dbReference type="Proteomes" id="UP000245207"/>
    </source>
</evidence>
<dbReference type="AlphaFoldDB" id="A0A2U1M9V6"/>
<comment type="caution">
    <text evidence="5">The sequence shown here is derived from an EMBL/GenBank/DDBJ whole genome shotgun (WGS) entry which is preliminary data.</text>
</comment>
<dbReference type="GO" id="GO:0008270">
    <property type="term" value="F:zinc ion binding"/>
    <property type="evidence" value="ECO:0007669"/>
    <property type="project" value="UniProtKB-KW"/>
</dbReference>
<dbReference type="STRING" id="35608.A0A2U1M9V6"/>
<protein>
    <recommendedName>
        <fullName evidence="4">E3 ubiquitin-protein ligase Sina-like RING finger domain-containing protein</fullName>
    </recommendedName>
</protein>